<keyword evidence="10 16" id="KW-0378">Hydrolase</keyword>
<keyword evidence="11" id="KW-0044">Antibiotic</keyword>
<keyword evidence="14" id="KW-0458">Lysosome</keyword>
<keyword evidence="5" id="KW-0964">Secreted</keyword>
<evidence type="ECO:0000256" key="6">
    <source>
        <dbReference type="ARBA" id="ARBA00022529"/>
    </source>
</evidence>
<feature type="domain" description="Ribonuclease A-domain" evidence="17">
    <location>
        <begin position="30"/>
        <end position="153"/>
    </location>
</feature>
<evidence type="ECO:0000256" key="8">
    <source>
        <dbReference type="ARBA" id="ARBA00022729"/>
    </source>
</evidence>
<keyword evidence="7 16" id="KW-0540">Nuclease</keyword>
<dbReference type="GO" id="GO:0019731">
    <property type="term" value="P:antibacterial humoral response"/>
    <property type="evidence" value="ECO:0007669"/>
    <property type="project" value="TreeGrafter"/>
</dbReference>
<dbReference type="InterPro" id="IPR001427">
    <property type="entry name" value="RNaseA"/>
</dbReference>
<evidence type="ECO:0000256" key="9">
    <source>
        <dbReference type="ARBA" id="ARBA00022759"/>
    </source>
</evidence>
<reference evidence="18" key="1">
    <citation type="submission" date="2025-08" db="UniProtKB">
        <authorList>
            <consortium name="Ensembl"/>
        </authorList>
    </citation>
    <scope>IDENTIFICATION</scope>
</reference>
<evidence type="ECO:0000256" key="11">
    <source>
        <dbReference type="ARBA" id="ARBA00023022"/>
    </source>
</evidence>
<name>A0A8C7B8X4_NEOVI</name>
<comment type="similarity">
    <text evidence="4 16">Belongs to the pancreatic ribonuclease family.</text>
</comment>
<sequence>ALPASAGLLALNSELEGVHKKVPLAARPRNVTRVQWFEIQHVRAGPVQCKTEMRGVNNYTQHCKPGNTFLHSSLQNVAATCLLTNMTCRNGQNNCYQSANRIGMTYCSHTQGTYPNCSYSTTLQNRFYVVGCERHQRGFPPNQLLPVHLDETIPLVHLHFD</sequence>
<dbReference type="GO" id="GO:0045087">
    <property type="term" value="P:innate immune response"/>
    <property type="evidence" value="ECO:0007669"/>
    <property type="project" value="TreeGrafter"/>
</dbReference>
<organism evidence="18 19">
    <name type="scientific">Neovison vison</name>
    <name type="common">American mink</name>
    <name type="synonym">Mustela vison</name>
    <dbReference type="NCBI Taxonomy" id="452646"/>
    <lineage>
        <taxon>Eukaryota</taxon>
        <taxon>Metazoa</taxon>
        <taxon>Chordata</taxon>
        <taxon>Craniata</taxon>
        <taxon>Vertebrata</taxon>
        <taxon>Euteleostomi</taxon>
        <taxon>Mammalia</taxon>
        <taxon>Eutheria</taxon>
        <taxon>Laurasiatheria</taxon>
        <taxon>Carnivora</taxon>
        <taxon>Caniformia</taxon>
        <taxon>Musteloidea</taxon>
        <taxon>Mustelidae</taxon>
        <taxon>Mustelinae</taxon>
        <taxon>Neogale</taxon>
    </lineage>
</organism>
<dbReference type="SUPFAM" id="SSF54076">
    <property type="entry name" value="RNase A-like"/>
    <property type="match status" value="1"/>
</dbReference>
<dbReference type="InterPro" id="IPR023411">
    <property type="entry name" value="RNaseA_AS"/>
</dbReference>
<evidence type="ECO:0000256" key="1">
    <source>
        <dbReference type="ARBA" id="ARBA00004371"/>
    </source>
</evidence>
<dbReference type="Gene3D" id="3.10.130.10">
    <property type="entry name" value="Ribonuclease A-like domain"/>
    <property type="match status" value="1"/>
</dbReference>
<evidence type="ECO:0000256" key="15">
    <source>
        <dbReference type="ARBA" id="ARBA00038824"/>
    </source>
</evidence>
<evidence type="ECO:0000256" key="3">
    <source>
        <dbReference type="ARBA" id="ARBA00004613"/>
    </source>
</evidence>
<proteinExistence type="inferred from homology"/>
<dbReference type="GeneTree" id="ENSGT00940000161733"/>
<evidence type="ECO:0000313" key="18">
    <source>
        <dbReference type="Ensembl" id="ENSNVIP00000016977.1"/>
    </source>
</evidence>
<protein>
    <recommendedName>
        <fullName evidence="17">Ribonuclease A-domain domain-containing protein</fullName>
    </recommendedName>
</protein>
<evidence type="ECO:0000256" key="10">
    <source>
        <dbReference type="ARBA" id="ARBA00022801"/>
    </source>
</evidence>
<dbReference type="PRINTS" id="PR00794">
    <property type="entry name" value="RIBONUCLEASE"/>
</dbReference>
<dbReference type="InterPro" id="IPR036816">
    <property type="entry name" value="RNaseA-like_dom_sf"/>
</dbReference>
<dbReference type="Ensembl" id="ENSNVIT00000019802.1">
    <property type="protein sequence ID" value="ENSNVIP00000016977.1"/>
    <property type="gene ID" value="ENSNVIG00000013319.1"/>
</dbReference>
<evidence type="ECO:0000256" key="5">
    <source>
        <dbReference type="ARBA" id="ARBA00022525"/>
    </source>
</evidence>
<dbReference type="PANTHER" id="PTHR11437">
    <property type="entry name" value="RIBONUCLEASE"/>
    <property type="match status" value="1"/>
</dbReference>
<reference evidence="18" key="2">
    <citation type="submission" date="2025-09" db="UniProtKB">
        <authorList>
            <consortium name="Ensembl"/>
        </authorList>
    </citation>
    <scope>IDENTIFICATION</scope>
</reference>
<evidence type="ECO:0000256" key="12">
    <source>
        <dbReference type="ARBA" id="ARBA00023157"/>
    </source>
</evidence>
<evidence type="ECO:0000256" key="4">
    <source>
        <dbReference type="ARBA" id="ARBA00005600"/>
    </source>
</evidence>
<dbReference type="CDD" id="cd06265">
    <property type="entry name" value="RNase_A_canonical"/>
    <property type="match status" value="1"/>
</dbReference>
<dbReference type="FunFam" id="3.10.130.10:FF:000001">
    <property type="entry name" value="Ribonuclease pancreatic"/>
    <property type="match status" value="1"/>
</dbReference>
<dbReference type="GO" id="GO:0003676">
    <property type="term" value="F:nucleic acid binding"/>
    <property type="evidence" value="ECO:0007669"/>
    <property type="project" value="InterPro"/>
</dbReference>
<dbReference type="InterPro" id="IPR023412">
    <property type="entry name" value="RNaseA_domain"/>
</dbReference>
<evidence type="ECO:0000256" key="7">
    <source>
        <dbReference type="ARBA" id="ARBA00022722"/>
    </source>
</evidence>
<dbReference type="PANTHER" id="PTHR11437:SF4">
    <property type="entry name" value="RIBONUCLEASE K6"/>
    <property type="match status" value="1"/>
</dbReference>
<evidence type="ECO:0000256" key="14">
    <source>
        <dbReference type="ARBA" id="ARBA00023228"/>
    </source>
</evidence>
<dbReference type="GO" id="GO:0016787">
    <property type="term" value="F:hydrolase activity"/>
    <property type="evidence" value="ECO:0007669"/>
    <property type="project" value="UniProtKB-KW"/>
</dbReference>
<evidence type="ECO:0000256" key="16">
    <source>
        <dbReference type="RuleBase" id="RU000651"/>
    </source>
</evidence>
<dbReference type="GO" id="GO:0004519">
    <property type="term" value="F:endonuclease activity"/>
    <property type="evidence" value="ECO:0007669"/>
    <property type="project" value="UniProtKB-KW"/>
</dbReference>
<dbReference type="GO" id="GO:0061844">
    <property type="term" value="P:antimicrobial humoral immune response mediated by antimicrobial peptide"/>
    <property type="evidence" value="ECO:0007669"/>
    <property type="project" value="TreeGrafter"/>
</dbReference>
<dbReference type="GO" id="GO:0005764">
    <property type="term" value="C:lysosome"/>
    <property type="evidence" value="ECO:0007669"/>
    <property type="project" value="UniProtKB-SubCell"/>
</dbReference>
<dbReference type="PROSITE" id="PS00127">
    <property type="entry name" value="RNASE_PANCREATIC"/>
    <property type="match status" value="1"/>
</dbReference>
<dbReference type="GO" id="GO:0004540">
    <property type="term" value="F:RNA nuclease activity"/>
    <property type="evidence" value="ECO:0007669"/>
    <property type="project" value="UniProtKB-ARBA"/>
</dbReference>
<keyword evidence="12" id="KW-1015">Disulfide bond</keyword>
<evidence type="ECO:0000259" key="17">
    <source>
        <dbReference type="SMART" id="SM00092"/>
    </source>
</evidence>
<comment type="subcellular location">
    <subcellularLocation>
        <location evidence="2">Cytoplasmic granule</location>
    </subcellularLocation>
    <subcellularLocation>
        <location evidence="1">Lysosome</location>
    </subcellularLocation>
    <subcellularLocation>
        <location evidence="3">Secreted</location>
    </subcellularLocation>
</comment>
<evidence type="ECO:0000256" key="2">
    <source>
        <dbReference type="ARBA" id="ARBA00004463"/>
    </source>
</evidence>
<dbReference type="SMART" id="SM00092">
    <property type="entry name" value="RNAse_Pc"/>
    <property type="match status" value="1"/>
</dbReference>
<dbReference type="Pfam" id="PF00074">
    <property type="entry name" value="RnaseA"/>
    <property type="match status" value="1"/>
</dbReference>
<evidence type="ECO:0000256" key="13">
    <source>
        <dbReference type="ARBA" id="ARBA00023180"/>
    </source>
</evidence>
<evidence type="ECO:0000313" key="19">
    <source>
        <dbReference type="Proteomes" id="UP000694425"/>
    </source>
</evidence>
<dbReference type="Proteomes" id="UP000694425">
    <property type="component" value="Unplaced"/>
</dbReference>
<keyword evidence="19" id="KW-1185">Reference proteome</keyword>
<keyword evidence="8" id="KW-0732">Signal</keyword>
<dbReference type="AlphaFoldDB" id="A0A8C7B8X4"/>
<accession>A0A8C7B8X4</accession>
<dbReference type="GO" id="GO:0005615">
    <property type="term" value="C:extracellular space"/>
    <property type="evidence" value="ECO:0007669"/>
    <property type="project" value="TreeGrafter"/>
</dbReference>
<keyword evidence="9 16" id="KW-0255">Endonuclease</keyword>
<keyword evidence="13" id="KW-0325">Glycoprotein</keyword>
<dbReference type="GO" id="GO:0050830">
    <property type="term" value="P:defense response to Gram-positive bacterium"/>
    <property type="evidence" value="ECO:0007669"/>
    <property type="project" value="TreeGrafter"/>
</dbReference>
<keyword evidence="6" id="KW-0929">Antimicrobial</keyword>
<comment type="subunit">
    <text evidence="15">Interacts (via N-terminus) with bacterial lipopolysaccharide (LPS).</text>
</comment>
<dbReference type="GO" id="GO:0050829">
    <property type="term" value="P:defense response to Gram-negative bacterium"/>
    <property type="evidence" value="ECO:0007669"/>
    <property type="project" value="TreeGrafter"/>
</dbReference>